<feature type="chain" id="PRO_5045221111" evidence="1">
    <location>
        <begin position="29"/>
        <end position="247"/>
    </location>
</feature>
<keyword evidence="3" id="KW-0378">Hydrolase</keyword>
<sequence length="247" mass="26896">MKMLRHRNVVISFLAVLVILLSSTGCTQKRTTSDSTTTSPEETLAFFGDSITAGLLPGGQHAQKSYPWWVGKSLNVRIKNYGRDGGKNTGDSDRDLLSALKTHNLKGVHTVVLAYGINDYSDNAELNTVTAKLLAAIQYIQRTYPKVKILGVLPQNAFIVPVPAANTAGDAMQTKNKANYTESELCDNLAAVYKKSNVPTLDWRPDSVINANNVDQLTWDGVLHPNKKGYHIIGLRVAAFILQNGGA</sequence>
<keyword evidence="1" id="KW-0732">Signal</keyword>
<dbReference type="EMBL" id="JBHSSI010000035">
    <property type="protein sequence ID" value="MFC6260654.1"/>
    <property type="molecule type" value="Genomic_DNA"/>
</dbReference>
<dbReference type="PANTHER" id="PTHR30383">
    <property type="entry name" value="THIOESTERASE 1/PROTEASE 1/LYSOPHOSPHOLIPASE L1"/>
    <property type="match status" value="1"/>
</dbReference>
<evidence type="ECO:0000313" key="4">
    <source>
        <dbReference type="Proteomes" id="UP001596283"/>
    </source>
</evidence>
<organism evidence="3 4">
    <name type="scientific">Levilactobacillus fujinensis</name>
    <dbReference type="NCBI Taxonomy" id="2486024"/>
    <lineage>
        <taxon>Bacteria</taxon>
        <taxon>Bacillati</taxon>
        <taxon>Bacillota</taxon>
        <taxon>Bacilli</taxon>
        <taxon>Lactobacillales</taxon>
        <taxon>Lactobacillaceae</taxon>
        <taxon>Levilactobacillus</taxon>
    </lineage>
</organism>
<dbReference type="GO" id="GO:0016787">
    <property type="term" value="F:hydrolase activity"/>
    <property type="evidence" value="ECO:0007669"/>
    <property type="project" value="UniProtKB-KW"/>
</dbReference>
<protein>
    <submittedName>
        <fullName evidence="3">SGNH/GDSL hydrolase family protein</fullName>
    </submittedName>
</protein>
<comment type="caution">
    <text evidence="3">The sequence shown here is derived from an EMBL/GenBank/DDBJ whole genome shotgun (WGS) entry which is preliminary data.</text>
</comment>
<dbReference type="Proteomes" id="UP001596283">
    <property type="component" value="Unassembled WGS sequence"/>
</dbReference>
<dbReference type="SUPFAM" id="SSF52266">
    <property type="entry name" value="SGNH hydrolase"/>
    <property type="match status" value="1"/>
</dbReference>
<dbReference type="CDD" id="cd00229">
    <property type="entry name" value="SGNH_hydrolase"/>
    <property type="match status" value="1"/>
</dbReference>
<dbReference type="InterPro" id="IPR013830">
    <property type="entry name" value="SGNH_hydro"/>
</dbReference>
<dbReference type="PROSITE" id="PS51257">
    <property type="entry name" value="PROKAR_LIPOPROTEIN"/>
    <property type="match status" value="1"/>
</dbReference>
<dbReference type="Pfam" id="PF13472">
    <property type="entry name" value="Lipase_GDSL_2"/>
    <property type="match status" value="1"/>
</dbReference>
<feature type="signal peptide" evidence="1">
    <location>
        <begin position="1"/>
        <end position="28"/>
    </location>
</feature>
<gene>
    <name evidence="3" type="ORF">ACFP1C_06780</name>
</gene>
<proteinExistence type="predicted"/>
<evidence type="ECO:0000259" key="2">
    <source>
        <dbReference type="Pfam" id="PF13472"/>
    </source>
</evidence>
<dbReference type="Gene3D" id="3.40.50.1110">
    <property type="entry name" value="SGNH hydrolase"/>
    <property type="match status" value="1"/>
</dbReference>
<feature type="domain" description="SGNH hydrolase-type esterase" evidence="2">
    <location>
        <begin position="46"/>
        <end position="231"/>
    </location>
</feature>
<dbReference type="InterPro" id="IPR051532">
    <property type="entry name" value="Ester_Hydrolysis_Enzymes"/>
</dbReference>
<accession>A0ABW1TG95</accession>
<keyword evidence="4" id="KW-1185">Reference proteome</keyword>
<dbReference type="InterPro" id="IPR036514">
    <property type="entry name" value="SGNH_hydro_sf"/>
</dbReference>
<name>A0ABW1TG95_9LACO</name>
<dbReference type="RefSeq" id="WP_125687679.1">
    <property type="nucleotide sequence ID" value="NZ_JBHSSI010000035.1"/>
</dbReference>
<evidence type="ECO:0000256" key="1">
    <source>
        <dbReference type="SAM" id="SignalP"/>
    </source>
</evidence>
<reference evidence="4" key="1">
    <citation type="journal article" date="2019" name="Int. J. Syst. Evol. Microbiol.">
        <title>The Global Catalogue of Microorganisms (GCM) 10K type strain sequencing project: providing services to taxonomists for standard genome sequencing and annotation.</title>
        <authorList>
            <consortium name="The Broad Institute Genomics Platform"/>
            <consortium name="The Broad Institute Genome Sequencing Center for Infectious Disease"/>
            <person name="Wu L."/>
            <person name="Ma J."/>
        </authorList>
    </citation>
    <scope>NUCLEOTIDE SEQUENCE [LARGE SCALE GENOMIC DNA]</scope>
    <source>
        <strain evidence="4">CCM 8908</strain>
    </source>
</reference>
<evidence type="ECO:0000313" key="3">
    <source>
        <dbReference type="EMBL" id="MFC6260654.1"/>
    </source>
</evidence>